<organism evidence="1 2">
    <name type="scientific">Arenibacter palladensis</name>
    <dbReference type="NCBI Taxonomy" id="237373"/>
    <lineage>
        <taxon>Bacteria</taxon>
        <taxon>Pseudomonadati</taxon>
        <taxon>Bacteroidota</taxon>
        <taxon>Flavobacteriia</taxon>
        <taxon>Flavobacteriales</taxon>
        <taxon>Flavobacteriaceae</taxon>
        <taxon>Arenibacter</taxon>
    </lineage>
</organism>
<gene>
    <name evidence="1" type="ORF">SAMN03080594_10999</name>
</gene>
<evidence type="ECO:0000313" key="1">
    <source>
        <dbReference type="EMBL" id="SHF91770.1"/>
    </source>
</evidence>
<accession>A0A1M5FJS0</accession>
<dbReference type="Proteomes" id="UP000184406">
    <property type="component" value="Unassembled WGS sequence"/>
</dbReference>
<protein>
    <submittedName>
        <fullName evidence="1">Uncharacterized protein</fullName>
    </submittedName>
</protein>
<dbReference type="AlphaFoldDB" id="A0A1M5FJS0"/>
<reference evidence="2" key="1">
    <citation type="submission" date="2016-11" db="EMBL/GenBank/DDBJ databases">
        <authorList>
            <person name="Varghese N."/>
            <person name="Submissions S."/>
        </authorList>
    </citation>
    <scope>NUCLEOTIDE SEQUENCE [LARGE SCALE GENOMIC DNA]</scope>
    <source>
        <strain evidence="2">DSM 17539</strain>
    </source>
</reference>
<evidence type="ECO:0000313" key="2">
    <source>
        <dbReference type="Proteomes" id="UP000184406"/>
    </source>
</evidence>
<keyword evidence="2" id="KW-1185">Reference proteome</keyword>
<sequence length="37" mass="4145">MLIKDERGYKHSKLNAVKCRTVLSTGEKIEIGVALWG</sequence>
<name>A0A1M5FJS0_9FLAO</name>
<proteinExistence type="predicted"/>
<dbReference type="EMBL" id="FQUX01000009">
    <property type="protein sequence ID" value="SHF91770.1"/>
    <property type="molecule type" value="Genomic_DNA"/>
</dbReference>